<evidence type="ECO:0000313" key="2">
    <source>
        <dbReference type="Proteomes" id="UP000784294"/>
    </source>
</evidence>
<sequence>MRTIIKKKQTEINPFRPHRFQIPPCCTDTESVRDVLGGIADIVTKVHFFLLLNADLLMRPGPSPASADDEAPRRSRICRDEKSLTHDNAVSVSHPSPPQWDSNQHLGLLSNPKSCKGLANTEMSGYNFTSHFVNSIHLHYISSSYPGANILTPPYRTTPSLLTSAPNIFVEIPLITRLNTKPTSDSQLGALHHLLTLFVSQIPTRLPLRWVYI</sequence>
<dbReference type="AlphaFoldDB" id="A0A448WII5"/>
<evidence type="ECO:0000313" key="1">
    <source>
        <dbReference type="EMBL" id="VEL12642.1"/>
    </source>
</evidence>
<gene>
    <name evidence="1" type="ORF">PXEA_LOCUS6082</name>
</gene>
<organism evidence="1 2">
    <name type="scientific">Protopolystoma xenopodis</name>
    <dbReference type="NCBI Taxonomy" id="117903"/>
    <lineage>
        <taxon>Eukaryota</taxon>
        <taxon>Metazoa</taxon>
        <taxon>Spiralia</taxon>
        <taxon>Lophotrochozoa</taxon>
        <taxon>Platyhelminthes</taxon>
        <taxon>Monogenea</taxon>
        <taxon>Polyopisthocotylea</taxon>
        <taxon>Polystomatidea</taxon>
        <taxon>Polystomatidae</taxon>
        <taxon>Protopolystoma</taxon>
    </lineage>
</organism>
<proteinExistence type="predicted"/>
<comment type="caution">
    <text evidence="1">The sequence shown here is derived from an EMBL/GenBank/DDBJ whole genome shotgun (WGS) entry which is preliminary data.</text>
</comment>
<accession>A0A448WII5</accession>
<dbReference type="EMBL" id="CAAALY010015378">
    <property type="protein sequence ID" value="VEL12642.1"/>
    <property type="molecule type" value="Genomic_DNA"/>
</dbReference>
<dbReference type="Proteomes" id="UP000784294">
    <property type="component" value="Unassembled WGS sequence"/>
</dbReference>
<protein>
    <submittedName>
        <fullName evidence="1">Uncharacterized protein</fullName>
    </submittedName>
</protein>
<reference evidence="1" key="1">
    <citation type="submission" date="2018-11" db="EMBL/GenBank/DDBJ databases">
        <authorList>
            <consortium name="Pathogen Informatics"/>
        </authorList>
    </citation>
    <scope>NUCLEOTIDE SEQUENCE</scope>
</reference>
<keyword evidence="2" id="KW-1185">Reference proteome</keyword>
<name>A0A448WII5_9PLAT</name>